<dbReference type="EMBL" id="BMAW01028964">
    <property type="protein sequence ID" value="GFU09978.1"/>
    <property type="molecule type" value="Genomic_DNA"/>
</dbReference>
<sequence>MREKRRDTRLRHREKGGGIRGSEFRTRREKSESAVTENVQKPRTIIHYIIKKFKSVEMVENKPRSGHPKKLIDADERWDYVRS</sequence>
<name>A0A8X6UAI9_NEPPI</name>
<keyword evidence="3" id="KW-1185">Reference proteome</keyword>
<feature type="region of interest" description="Disordered" evidence="1">
    <location>
        <begin position="1"/>
        <end position="37"/>
    </location>
</feature>
<evidence type="ECO:0000313" key="3">
    <source>
        <dbReference type="Proteomes" id="UP000887013"/>
    </source>
</evidence>
<dbReference type="Proteomes" id="UP000887013">
    <property type="component" value="Unassembled WGS sequence"/>
</dbReference>
<gene>
    <name evidence="2" type="ORF">NPIL_334551</name>
</gene>
<protein>
    <submittedName>
        <fullName evidence="2">Uncharacterized protein</fullName>
    </submittedName>
</protein>
<dbReference type="OrthoDB" id="6429743at2759"/>
<evidence type="ECO:0000256" key="1">
    <source>
        <dbReference type="SAM" id="MobiDB-lite"/>
    </source>
</evidence>
<organism evidence="2 3">
    <name type="scientific">Nephila pilipes</name>
    <name type="common">Giant wood spider</name>
    <name type="synonym">Nephila maculata</name>
    <dbReference type="NCBI Taxonomy" id="299642"/>
    <lineage>
        <taxon>Eukaryota</taxon>
        <taxon>Metazoa</taxon>
        <taxon>Ecdysozoa</taxon>
        <taxon>Arthropoda</taxon>
        <taxon>Chelicerata</taxon>
        <taxon>Arachnida</taxon>
        <taxon>Araneae</taxon>
        <taxon>Araneomorphae</taxon>
        <taxon>Entelegynae</taxon>
        <taxon>Araneoidea</taxon>
        <taxon>Nephilidae</taxon>
        <taxon>Nephila</taxon>
    </lineage>
</organism>
<proteinExistence type="predicted"/>
<comment type="caution">
    <text evidence="2">The sequence shown here is derived from an EMBL/GenBank/DDBJ whole genome shotgun (WGS) entry which is preliminary data.</text>
</comment>
<dbReference type="AlphaFoldDB" id="A0A8X6UAI9"/>
<accession>A0A8X6UAI9</accession>
<evidence type="ECO:0000313" key="2">
    <source>
        <dbReference type="EMBL" id="GFU09978.1"/>
    </source>
</evidence>
<reference evidence="2" key="1">
    <citation type="submission" date="2020-08" db="EMBL/GenBank/DDBJ databases">
        <title>Multicomponent nature underlies the extraordinary mechanical properties of spider dragline silk.</title>
        <authorList>
            <person name="Kono N."/>
            <person name="Nakamura H."/>
            <person name="Mori M."/>
            <person name="Yoshida Y."/>
            <person name="Ohtoshi R."/>
            <person name="Malay A.D."/>
            <person name="Moran D.A.P."/>
            <person name="Tomita M."/>
            <person name="Numata K."/>
            <person name="Arakawa K."/>
        </authorList>
    </citation>
    <scope>NUCLEOTIDE SEQUENCE</scope>
</reference>
<feature type="compositionally biased region" description="Basic and acidic residues" evidence="1">
    <location>
        <begin position="22"/>
        <end position="32"/>
    </location>
</feature>